<dbReference type="PROSITE" id="PS00138">
    <property type="entry name" value="SUBTILASE_SER"/>
    <property type="match status" value="1"/>
</dbReference>
<dbReference type="Pfam" id="PF05922">
    <property type="entry name" value="Inhibitor_I9"/>
    <property type="match status" value="1"/>
</dbReference>
<evidence type="ECO:0000256" key="5">
    <source>
        <dbReference type="PROSITE-ProRule" id="PRU01240"/>
    </source>
</evidence>
<dbReference type="Pfam" id="PF00082">
    <property type="entry name" value="Peptidase_S8"/>
    <property type="match status" value="1"/>
</dbReference>
<evidence type="ECO:0000256" key="2">
    <source>
        <dbReference type="ARBA" id="ARBA00022670"/>
    </source>
</evidence>
<dbReference type="InterPro" id="IPR036852">
    <property type="entry name" value="Peptidase_S8/S53_dom_sf"/>
</dbReference>
<dbReference type="STRING" id="1173111.SAMN05444955_107221"/>
<dbReference type="Gene3D" id="2.60.40.1120">
    <property type="entry name" value="Carboxypeptidase-like, regulatory domain"/>
    <property type="match status" value="2"/>
</dbReference>
<dbReference type="InterPro" id="IPR010259">
    <property type="entry name" value="S8pro/Inhibitor_I9"/>
</dbReference>
<dbReference type="EMBL" id="FOCQ01000007">
    <property type="protein sequence ID" value="SEN24117.1"/>
    <property type="molecule type" value="Genomic_DNA"/>
</dbReference>
<keyword evidence="11" id="KW-1185">Reference proteome</keyword>
<dbReference type="GO" id="GO:0004252">
    <property type="term" value="F:serine-type endopeptidase activity"/>
    <property type="evidence" value="ECO:0007669"/>
    <property type="project" value="UniProtKB-UniRule"/>
</dbReference>
<dbReference type="InterPro" id="IPR051048">
    <property type="entry name" value="Peptidase_S8/S53_subtilisin"/>
</dbReference>
<feature type="active site" description="Charge relay system" evidence="5">
    <location>
        <position position="458"/>
    </location>
</feature>
<dbReference type="PANTHER" id="PTHR43399:SF4">
    <property type="entry name" value="CELL WALL-ASSOCIATED PROTEASE"/>
    <property type="match status" value="1"/>
</dbReference>
<dbReference type="Proteomes" id="UP000199695">
    <property type="component" value="Unassembled WGS sequence"/>
</dbReference>
<protein>
    <submittedName>
        <fullName evidence="10">Bacillopeptidase F</fullName>
    </submittedName>
</protein>
<dbReference type="OrthoDB" id="9798386at2"/>
<evidence type="ECO:0000259" key="9">
    <source>
        <dbReference type="Pfam" id="PF05922"/>
    </source>
</evidence>
<dbReference type="InterPro" id="IPR000209">
    <property type="entry name" value="Peptidase_S8/S53_dom"/>
</dbReference>
<feature type="chain" id="PRO_5011668896" evidence="7">
    <location>
        <begin position="32"/>
        <end position="1451"/>
    </location>
</feature>
<dbReference type="SUPFAM" id="SSF49899">
    <property type="entry name" value="Concanavalin A-like lectins/glucanases"/>
    <property type="match status" value="1"/>
</dbReference>
<keyword evidence="2 5" id="KW-0645">Protease</keyword>
<dbReference type="FunFam" id="3.40.50.200:FF:000043">
    <property type="entry name" value="Peptidase S8"/>
    <property type="match status" value="1"/>
</dbReference>
<reference evidence="10 11" key="1">
    <citation type="submission" date="2016-10" db="EMBL/GenBank/DDBJ databases">
        <authorList>
            <person name="de Groot N.N."/>
        </authorList>
    </citation>
    <scope>NUCLEOTIDE SEQUENCE [LARGE SCALE GENOMIC DNA]</scope>
    <source>
        <strain evidence="10 11">DSM 46701</strain>
    </source>
</reference>
<feature type="compositionally biased region" description="Low complexity" evidence="6">
    <location>
        <begin position="838"/>
        <end position="850"/>
    </location>
</feature>
<dbReference type="InterPro" id="IPR013783">
    <property type="entry name" value="Ig-like_fold"/>
</dbReference>
<keyword evidence="4 5" id="KW-0720">Serine protease</keyword>
<dbReference type="InterPro" id="IPR008969">
    <property type="entry name" value="CarboxyPept-like_regulatory"/>
</dbReference>
<feature type="active site" description="Charge relay system" evidence="5">
    <location>
        <position position="284"/>
    </location>
</feature>
<evidence type="ECO:0000259" key="8">
    <source>
        <dbReference type="Pfam" id="PF00082"/>
    </source>
</evidence>
<dbReference type="PROSITE" id="PS51892">
    <property type="entry name" value="SUBTILASE"/>
    <property type="match status" value="1"/>
</dbReference>
<dbReference type="SUPFAM" id="SSF52743">
    <property type="entry name" value="Subtilisin-like"/>
    <property type="match status" value="1"/>
</dbReference>
<dbReference type="PANTHER" id="PTHR43399">
    <property type="entry name" value="SUBTILISIN-RELATED"/>
    <property type="match status" value="1"/>
</dbReference>
<dbReference type="Gene3D" id="2.60.40.10">
    <property type="entry name" value="Immunoglobulins"/>
    <property type="match status" value="2"/>
</dbReference>
<proteinExistence type="inferred from homology"/>
<dbReference type="Pfam" id="PF13620">
    <property type="entry name" value="CarboxypepD_reg"/>
    <property type="match status" value="1"/>
</dbReference>
<feature type="region of interest" description="Disordered" evidence="6">
    <location>
        <begin position="183"/>
        <end position="206"/>
    </location>
</feature>
<comment type="similarity">
    <text evidence="1 5">Belongs to the peptidase S8 family.</text>
</comment>
<feature type="region of interest" description="Disordered" evidence="6">
    <location>
        <begin position="418"/>
        <end position="444"/>
    </location>
</feature>
<name>A0A1H8EZ09_9BACL</name>
<dbReference type="Gene3D" id="3.40.50.200">
    <property type="entry name" value="Peptidase S8/S53 domain"/>
    <property type="match status" value="1"/>
</dbReference>
<feature type="active site" description="Charge relay system" evidence="5">
    <location>
        <position position="237"/>
    </location>
</feature>
<evidence type="ECO:0000256" key="4">
    <source>
        <dbReference type="ARBA" id="ARBA00022825"/>
    </source>
</evidence>
<dbReference type="InterPro" id="IPR033857">
    <property type="entry name" value="Bacillopeptidase_F"/>
</dbReference>
<feature type="compositionally biased region" description="Basic and acidic residues" evidence="6">
    <location>
        <begin position="808"/>
        <end position="824"/>
    </location>
</feature>
<evidence type="ECO:0000313" key="10">
    <source>
        <dbReference type="EMBL" id="SEN24117.1"/>
    </source>
</evidence>
<evidence type="ECO:0000256" key="7">
    <source>
        <dbReference type="SAM" id="SignalP"/>
    </source>
</evidence>
<evidence type="ECO:0000256" key="3">
    <source>
        <dbReference type="ARBA" id="ARBA00022801"/>
    </source>
</evidence>
<feature type="domain" description="Peptidase S8/S53" evidence="8">
    <location>
        <begin position="228"/>
        <end position="510"/>
    </location>
</feature>
<dbReference type="InterPro" id="IPR015500">
    <property type="entry name" value="Peptidase_S8_subtilisin-rel"/>
</dbReference>
<dbReference type="RefSeq" id="WP_089968174.1">
    <property type="nucleotide sequence ID" value="NZ_FOCQ01000007.1"/>
</dbReference>
<evidence type="ECO:0000256" key="1">
    <source>
        <dbReference type="ARBA" id="ARBA00011073"/>
    </source>
</evidence>
<feature type="region of interest" description="Disordered" evidence="6">
    <location>
        <begin position="799"/>
        <end position="850"/>
    </location>
</feature>
<dbReference type="Gene3D" id="2.60.120.200">
    <property type="match status" value="1"/>
</dbReference>
<sequence length="1451" mass="156627">MNRKKRKIFALSWLLCSLLLASTILPSLSYAQSSSPYLSYLGNSESGKKITKAKISEKLIQQFKKKKEVTFLVKLKKQADTKKVAAEAAKKAKTQKQTAAKATLMKRSSVVSSLRATAHETQHSLKDYLSKQKKKGFVKDYQSFYIVNAIAVTATKEVMEKLAADPEVDKILPNETRKLIGVDPKKLTARTSKSGSVQQSESDANPASIEWNVERIGAPQVWNMGFDGSGVVVANIDTGVEWDHPALKAKYRGYNPARPDQPDHTFSWFDAVNGRSAPYDDLAHGTHTMGTMVGSEENGANRIGVAPGAKWIAVKAFSGEGGTDVDLLEAGEWILAPKDGQGNPHPEKAPDVVNNSWGGGPGLDEWYRQMVQNWRAAEIFPEFSAGNDGPDPGTVANPANYPESFATGATDINNQLAGFSSRGPSPYNETKPEVSAPGANVRSSVPGRGYEGGWNGTSMAGPHVSGVVALLKQVDSSLTVDRIEQILLETATPLTDSAFPESPNNGYGHGLVNAFDAVSSIVTGLGRVQGQVVREGRDTENPTFQHTPPNEAYDKMNLPLSVSVQDNVSISGVELQYRADANAQWQTVKAARTAGNHKNGTYQGVIPGEAVREPQIIYRWRVTDYGQNSVTSDDYQINVRSGITVGYTQDFESLPAGWYSYGMKNSWEWGIPTSGPGHAFSGEKVYATNLEGNYDDQANMTLLMPPIDLPQGNAYLQFKHWYALEESFDYGHVLVSSDQENWTQLARFNGSSGDWIDGQIDLSPYAGQRIYVAFNVTTDPSVTLAGWYLDDVSLSNTPLNPSAASGPDMEKPGSKPATDKKKVNPDNIKPFKVTNIQSPSAAAGSPSAQPLSLPLDARVSVVETGRSVPTNPADGSYSFSHAAGEYTLRAESYGFRSADQRVTIPRDGTAEANFTLNPIPQGTVSGVVTNKQTGQPVAGATLLLMEDAVVQPVQTDENGRYTLTAYEGSYTLHVSGPRYYSQEMPITIAGNGNTEQNVELRPFIGYPGETGYDDGTAEDALAFYQPGNGFAVKMSLPEGKEKAMVTAGLFRFWGTDFPDPGGTRFQVAIYDASGPDGAPGRKLAGPVDATALRNGEWTVVDLSAKGILVEQDFYMVCMQTDPFPYSPGLGIDRNGPKSGRNWQLVDGSWSLFPENDYGNLMIRARVDLEAGPPVITLPKDGNHTNQSAITVEGKAAPTTRVHIMNHGEEVTAVPARNDGTFSAEVTLRNGENVLTAISSSSNGTTDPSEPVKVVLDQTKPELTISGPADGLKTNREAVTVTGKATDTHLATVKVNDQPATLADDGSYSLRLLLNEGENKITVTASDRAGNATSKQITVYAKWNAPKIEHLKPDQDVVLKTGQSVKIELDSEPGLRGTFVIHMPLTDLNKNAPANATEFPLMEQGNGHYVGYYTATKIKAAGARIEVILKDDYGNESRQTAAGKLFINTKPQ</sequence>
<evidence type="ECO:0000313" key="11">
    <source>
        <dbReference type="Proteomes" id="UP000199695"/>
    </source>
</evidence>
<keyword evidence="7" id="KW-0732">Signal</keyword>
<dbReference type="InterPro" id="IPR013320">
    <property type="entry name" value="ConA-like_dom_sf"/>
</dbReference>
<feature type="signal peptide" evidence="7">
    <location>
        <begin position="1"/>
        <end position="31"/>
    </location>
</feature>
<keyword evidence="3 5" id="KW-0378">Hydrolase</keyword>
<evidence type="ECO:0000256" key="6">
    <source>
        <dbReference type="SAM" id="MobiDB-lite"/>
    </source>
</evidence>
<accession>A0A1H8EZ09</accession>
<feature type="domain" description="Inhibitor I9" evidence="9">
    <location>
        <begin position="71"/>
        <end position="179"/>
    </location>
</feature>
<dbReference type="CDD" id="cd07481">
    <property type="entry name" value="Peptidases_S8_BacillopeptidaseF-like"/>
    <property type="match status" value="1"/>
</dbReference>
<dbReference type="Pfam" id="PF20773">
    <property type="entry name" value="InhA-like_MAM"/>
    <property type="match status" value="1"/>
</dbReference>
<dbReference type="Pfam" id="PF09136">
    <property type="entry name" value="Glucodextran_B"/>
    <property type="match status" value="2"/>
</dbReference>
<dbReference type="GO" id="GO:0006508">
    <property type="term" value="P:proteolysis"/>
    <property type="evidence" value="ECO:0007669"/>
    <property type="project" value="UniProtKB-KW"/>
</dbReference>
<dbReference type="InterPro" id="IPR023828">
    <property type="entry name" value="Peptidase_S8_Ser-AS"/>
</dbReference>
<dbReference type="PRINTS" id="PR00723">
    <property type="entry name" value="SUBTILISIN"/>
</dbReference>
<dbReference type="SUPFAM" id="SSF49464">
    <property type="entry name" value="Carboxypeptidase regulatory domain-like"/>
    <property type="match status" value="2"/>
</dbReference>
<feature type="compositionally biased region" description="Polar residues" evidence="6">
    <location>
        <begin position="189"/>
        <end position="205"/>
    </location>
</feature>
<dbReference type="NCBIfam" id="NF038128">
    <property type="entry name" value="choice_anch_J"/>
    <property type="match status" value="1"/>
</dbReference>
<gene>
    <name evidence="10" type="ORF">SAMN05444955_107221</name>
</gene>
<organism evidence="10 11">
    <name type="scientific">Lihuaxuella thermophila</name>
    <dbReference type="NCBI Taxonomy" id="1173111"/>
    <lineage>
        <taxon>Bacteria</taxon>
        <taxon>Bacillati</taxon>
        <taxon>Bacillota</taxon>
        <taxon>Bacilli</taxon>
        <taxon>Bacillales</taxon>
        <taxon>Thermoactinomycetaceae</taxon>
        <taxon>Lihuaxuella</taxon>
    </lineage>
</organism>